<dbReference type="OMA" id="GDEMYHD"/>
<dbReference type="HOGENOM" id="CLU_523959_0_0_1"/>
<dbReference type="eggNOG" id="ENOG502SRSE">
    <property type="taxonomic scope" value="Eukaryota"/>
</dbReference>
<dbReference type="EMBL" id="DS995707">
    <property type="protein sequence ID" value="EEQ34372.1"/>
    <property type="molecule type" value="Genomic_DNA"/>
</dbReference>
<dbReference type="STRING" id="554155.C5FXX4"/>
<keyword evidence="3" id="KW-1185">Reference proteome</keyword>
<proteinExistence type="predicted"/>
<dbReference type="VEuPathDB" id="FungiDB:MCYG_07191"/>
<protein>
    <recommendedName>
        <fullName evidence="1">TLDc domain-containing protein</fullName>
    </recommendedName>
</protein>
<dbReference type="InterPro" id="IPR006571">
    <property type="entry name" value="TLDc_dom"/>
</dbReference>
<dbReference type="RefSeq" id="XP_002843408.1">
    <property type="nucleotide sequence ID" value="XM_002843362.1"/>
</dbReference>
<sequence length="540" mass="62223">MWPKSDIEQLDRWVIDGCMTPERILKRLTEQHGHCGLRESEYIRLQKFFDSHCVQEAGTAHLDRDTFVSFLKTSSHVPSLFDEAGDILYSSVLYLSRYPFRLSTSQTMTLEEFARALVWALIDAPFDELRARPLYAEGNLCRGRTWADHRRTIFQSLATSRDGTMLPYDDQEWKKKAKERAHQFNKFDQSRLEFAATNSDEHGDEMYHDVLDILFSSQIEIHPGFAPVCRDSFRPLAKELHGNHTHLHHLTIPQKRFHTFVKLLIVYHFGPDNKVKADEMSDLDRVSHCIMKAFTRHSHIGITWPAFDEAAFKVTPWLLDGYYRILSSFFGKPGPGERLGFNLEDTPISLRNPTNILTFPVMGQLGIMFSRSSYCFYNLCRFRYYKPHINEIDISTVTRDISTIPGSAFFLVSGKNKKTGDVSVFGSYIAVPSKDGDGIQSTEEEKAVHWQDSCLFELSPVHDIYSGNRGSPGWKIVEDSLWFGNRENGFALELSSGLRSAAVFHNVDGKQQPVYNASKWRGNWQLEFEIEEIELWFDED</sequence>
<gene>
    <name evidence="2" type="ORF">MCYG_07191</name>
</gene>
<evidence type="ECO:0000313" key="3">
    <source>
        <dbReference type="Proteomes" id="UP000002035"/>
    </source>
</evidence>
<feature type="domain" description="TLDc" evidence="1">
    <location>
        <begin position="354"/>
        <end position="536"/>
    </location>
</feature>
<dbReference type="OrthoDB" id="5377405at2759"/>
<reference evidence="3" key="1">
    <citation type="journal article" date="2012" name="MBio">
        <title>Comparative genome analysis of Trichophyton rubrum and related dermatophytes reveals candidate genes involved in infection.</title>
        <authorList>
            <person name="Martinez D.A."/>
            <person name="Oliver B.G."/>
            <person name="Graeser Y."/>
            <person name="Goldberg J.M."/>
            <person name="Li W."/>
            <person name="Martinez-Rossi N.M."/>
            <person name="Monod M."/>
            <person name="Shelest E."/>
            <person name="Barton R.C."/>
            <person name="Birch E."/>
            <person name="Brakhage A.A."/>
            <person name="Chen Z."/>
            <person name="Gurr S.J."/>
            <person name="Heiman D."/>
            <person name="Heitman J."/>
            <person name="Kosti I."/>
            <person name="Rossi A."/>
            <person name="Saif S."/>
            <person name="Samalova M."/>
            <person name="Saunders C.W."/>
            <person name="Shea T."/>
            <person name="Summerbell R.C."/>
            <person name="Xu J."/>
            <person name="Young S."/>
            <person name="Zeng Q."/>
            <person name="Birren B.W."/>
            <person name="Cuomo C.A."/>
            <person name="White T.C."/>
        </authorList>
    </citation>
    <scope>NUCLEOTIDE SEQUENCE [LARGE SCALE GENOMIC DNA]</scope>
    <source>
        <strain evidence="3">ATCC MYA-4605 / CBS 113480</strain>
    </source>
</reference>
<dbReference type="Proteomes" id="UP000002035">
    <property type="component" value="Unassembled WGS sequence"/>
</dbReference>
<name>C5FXX4_ARTOC</name>
<evidence type="ECO:0000259" key="1">
    <source>
        <dbReference type="Pfam" id="PF07534"/>
    </source>
</evidence>
<accession>C5FXX4</accession>
<dbReference type="Pfam" id="PF07534">
    <property type="entry name" value="TLD"/>
    <property type="match status" value="1"/>
</dbReference>
<organism evidence="2 3">
    <name type="scientific">Arthroderma otae (strain ATCC MYA-4605 / CBS 113480)</name>
    <name type="common">Microsporum canis</name>
    <dbReference type="NCBI Taxonomy" id="554155"/>
    <lineage>
        <taxon>Eukaryota</taxon>
        <taxon>Fungi</taxon>
        <taxon>Dikarya</taxon>
        <taxon>Ascomycota</taxon>
        <taxon>Pezizomycotina</taxon>
        <taxon>Eurotiomycetes</taxon>
        <taxon>Eurotiomycetidae</taxon>
        <taxon>Onygenales</taxon>
        <taxon>Arthrodermataceae</taxon>
        <taxon>Microsporum</taxon>
    </lineage>
</organism>
<dbReference type="GeneID" id="9225401"/>
<evidence type="ECO:0000313" key="2">
    <source>
        <dbReference type="EMBL" id="EEQ34372.1"/>
    </source>
</evidence>
<dbReference type="AlphaFoldDB" id="C5FXX4"/>